<dbReference type="Pfam" id="PF07727">
    <property type="entry name" value="RVT_2"/>
    <property type="match status" value="1"/>
</dbReference>
<dbReference type="EMBL" id="BKCJ010009586">
    <property type="protein sequence ID" value="GEU87651.1"/>
    <property type="molecule type" value="Genomic_DNA"/>
</dbReference>
<dbReference type="SUPFAM" id="SSF56672">
    <property type="entry name" value="DNA/RNA polymerases"/>
    <property type="match status" value="1"/>
</dbReference>
<protein>
    <submittedName>
        <fullName evidence="3">Retrovirus-related Pol polyprotein from transposon TNT 1-94</fullName>
    </submittedName>
</protein>
<dbReference type="InterPro" id="IPR043502">
    <property type="entry name" value="DNA/RNA_pol_sf"/>
</dbReference>
<comment type="caution">
    <text evidence="3">The sequence shown here is derived from an EMBL/GenBank/DDBJ whole genome shotgun (WGS) entry which is preliminary data.</text>
</comment>
<reference evidence="3" key="1">
    <citation type="journal article" date="2019" name="Sci. Rep.">
        <title>Draft genome of Tanacetum cinerariifolium, the natural source of mosquito coil.</title>
        <authorList>
            <person name="Yamashiro T."/>
            <person name="Shiraishi A."/>
            <person name="Satake H."/>
            <person name="Nakayama K."/>
        </authorList>
    </citation>
    <scope>NUCLEOTIDE SEQUENCE</scope>
</reference>
<keyword evidence="1" id="KW-0732">Signal</keyword>
<dbReference type="PANTHER" id="PTHR11439">
    <property type="entry name" value="GAG-POL-RELATED RETROTRANSPOSON"/>
    <property type="match status" value="1"/>
</dbReference>
<feature type="chain" id="PRO_5026658234" evidence="1">
    <location>
        <begin position="20"/>
        <end position="1380"/>
    </location>
</feature>
<feature type="signal peptide" evidence="1">
    <location>
        <begin position="1"/>
        <end position="19"/>
    </location>
</feature>
<evidence type="ECO:0000259" key="2">
    <source>
        <dbReference type="Pfam" id="PF07727"/>
    </source>
</evidence>
<dbReference type="InterPro" id="IPR013103">
    <property type="entry name" value="RVT_2"/>
</dbReference>
<sequence>MLSFSKALMFLWAEAIATACYTQYRSLIHTLHNKTPYELVHNKKPDLSFLHVFGALCYPTNDSEDLGKLKAKAGPPTPAVQVSVVSADTPSSMTIDQDAPLTSYSPLSSVVQHPISHQGIVAGPTIEDSPFAQADNNLFVNVFGLEPSLVPPPDYALVIAPKWIYKVKLDEYDDVLKNKARLVTKGYNQEKGIDFEESFGPVARLEAIRIFIANATSKNMMDYQMNVKTAFLNGKLKEEFYVIQIEDFVDLDYLNHVYRLKKALYGLKQAPRAWYDTLSRFLLANRFSKGVVDLTLFIQKTGKHILHVQIYVDDIILTSIDPRDYDHFSKETSLKFQMSMMGQMSFFRSISFSKSDTPMVERSKLDEDIFGIPVDQIQYRSMVGSLMYLTASRPDLVFSVCMCARYQSKPTKNHLEAVKRVFRYLQGSINIGLWYSKDTAMALTAYINTYHAGCQDTRRSTSRSAQFLGDNGDESHRNATTVEATKPTSIAFAVKTFNNKRRFNNNNYFNRGSSLNSNSNNKCPNPNLKCTNCNKIGHTIDRCFEVVSYHARYVKRNFNANTRPISTNNASANVQSNNISTNNATRNNSHVFLSNEQLTRLKSLLNDKGVSTANANMVEYIVSLLSVHKLARENKLFVGFVENNACKIVSNSCITSCNVSKTLWHQRLGYPTDQVLDVLKTALNLDSNSAFDHLCDSSNKAKQTRELFPLSDHKSTKICQLVHLDVWGPYTVDDVTPKSKNDMLPREKKSLHLINKPTMDDPNMTMEEYIMLEEKKARRRGQVFNRKTDTYGNIRVDGDFRALRFVETEFPAIVMDVTFASQDALPCESNFVDDLDFFKDFENEFSAIVYNDTQMSKSDLLTKSILIPQHIDEFNLNDETSMSKYDEEEQNILYFNDLFPFNIIHFDNLKSKKDNDENEIDIVQSSGGICMCCLAFCSTLNGIIRMAFTQECCGGQDIALPPHDQRHQYLRYEGLQYTNADILDFKSRLTRIHMREADSARQIPDNRDLRDYWIGISSARDFLGKTPSYTMIWDPILRLSHRLITYSIAGRSQAPEKVTMTDLFHLKGMYVGSANVAYLLDMYLRLFAAQRKSGVHISGGQFVARLAKHFGLLTIEILHGLTAWVALGPKRQPDAAAGAPGAAKDAPADVEGSQVISAPVQAPQRPPLPPQQLLRLCHKGWPDYRRMYTRFSVNDHSLFIKSKNNKFISLLVYVDDIVITGNCVNKIDHFKRKYCLKLLKEYGLLECKPISTPMEPTFVLPYIPTNIDPLLDNITRYTKLLGKLMYLTHTRLDISYDVHCHAQYMHSLVKSHLNYALNVLIYPKNAPHKVLIPSHKPRKKLNDGLLVVLAFVRGKGERRKEVKSLLAERKKDDLASFLNP</sequence>
<proteinExistence type="predicted"/>
<accession>A0A6L2NMV9</accession>
<organism evidence="3">
    <name type="scientific">Tanacetum cinerariifolium</name>
    <name type="common">Dalmatian daisy</name>
    <name type="synonym">Chrysanthemum cinerariifolium</name>
    <dbReference type="NCBI Taxonomy" id="118510"/>
    <lineage>
        <taxon>Eukaryota</taxon>
        <taxon>Viridiplantae</taxon>
        <taxon>Streptophyta</taxon>
        <taxon>Embryophyta</taxon>
        <taxon>Tracheophyta</taxon>
        <taxon>Spermatophyta</taxon>
        <taxon>Magnoliopsida</taxon>
        <taxon>eudicotyledons</taxon>
        <taxon>Gunneridae</taxon>
        <taxon>Pentapetalae</taxon>
        <taxon>asterids</taxon>
        <taxon>campanulids</taxon>
        <taxon>Asterales</taxon>
        <taxon>Asteraceae</taxon>
        <taxon>Asteroideae</taxon>
        <taxon>Anthemideae</taxon>
        <taxon>Anthemidinae</taxon>
        <taxon>Tanacetum</taxon>
    </lineage>
</organism>
<name>A0A6L2NMV9_TANCI</name>
<evidence type="ECO:0000256" key="1">
    <source>
        <dbReference type="SAM" id="SignalP"/>
    </source>
</evidence>
<evidence type="ECO:0000313" key="3">
    <source>
        <dbReference type="EMBL" id="GEU87651.1"/>
    </source>
</evidence>
<gene>
    <name evidence="3" type="ORF">Tci_059629</name>
</gene>
<feature type="domain" description="Reverse transcriptase Ty1/copia-type" evidence="2">
    <location>
        <begin position="149"/>
        <end position="354"/>
    </location>
</feature>
<dbReference type="PANTHER" id="PTHR11439:SF509">
    <property type="entry name" value="RNA-DIRECTED DNA POLYMERASE"/>
    <property type="match status" value="1"/>
</dbReference>